<dbReference type="Proteomes" id="UP000250179">
    <property type="component" value="Chromosome"/>
</dbReference>
<proteinExistence type="predicted"/>
<dbReference type="NCBIfam" id="TIGR04289">
    <property type="entry name" value="heavy_Cys"/>
    <property type="match status" value="1"/>
</dbReference>
<dbReference type="InterPro" id="IPR027553">
    <property type="entry name" value="Heavy_Cys"/>
</dbReference>
<sequence length="420" mass="45095">MRAYLTIPIVILMLALPIVQACMSPYDQYAVEIVMNKPGVEYNPSAGVPSTVVVENETFVVRVWNGEDGPHVRVEIPLIHRMGAYWSYTGPVVITNGTIQKLISRGWIATSIIRNGSSIDVLQKGNVTVKIKTPKSECTSDSDCATGGCSGEICAPRDEAGKIVSPCLYARWYDCLKLTSCGCVNGACSWKPNEAFKKCLREHGVDPSKVIRAGVSEVTATGPNPEELSDALKEFFKATGANCTKFNLISGSEEKPAYDPSKVDAERVLEKALEYLTEKGIITGLTEEDVAQITRIAKWGEAGYNGKIGWYETKNGTYAWIPYDESKNPTLVRCGWVGPPVYGNASSTEGNGTPGTGHLNPGSGPNVTGGFGNHTAPNPAVNAPQNEMTSTTKTETGSAICGPSSIIGLAVLVRLIRKRK</sequence>
<protein>
    <recommendedName>
        <fullName evidence="4">Eight-cysteine-cluster domain-containing protein</fullName>
    </recommendedName>
</protein>
<evidence type="ECO:0008006" key="4">
    <source>
        <dbReference type="Google" id="ProtNLM"/>
    </source>
</evidence>
<organism evidence="2 3">
    <name type="scientific">Thermococcus profundus</name>
    <dbReference type="NCBI Taxonomy" id="49899"/>
    <lineage>
        <taxon>Archaea</taxon>
        <taxon>Methanobacteriati</taxon>
        <taxon>Methanobacteriota</taxon>
        <taxon>Thermococci</taxon>
        <taxon>Thermococcales</taxon>
        <taxon>Thermococcaceae</taxon>
        <taxon>Thermococcus</taxon>
    </lineage>
</organism>
<evidence type="ECO:0000313" key="2">
    <source>
        <dbReference type="EMBL" id="ASJ01974.1"/>
    </source>
</evidence>
<name>A0A2Z2MDD7_THEPR</name>
<accession>A0A2Z2MDD7</accession>
<keyword evidence="3" id="KW-1185">Reference proteome</keyword>
<reference evidence="2 3" key="1">
    <citation type="submission" date="2016-03" db="EMBL/GenBank/DDBJ databases">
        <title>Complete genome sequence of Thermococcus profundus strain DT5432.</title>
        <authorList>
            <person name="Oger P.M."/>
        </authorList>
    </citation>
    <scope>NUCLEOTIDE SEQUENCE [LARGE SCALE GENOMIC DNA]</scope>
    <source>
        <strain evidence="2 3">DT 5432</strain>
    </source>
</reference>
<feature type="compositionally biased region" description="Polar residues" evidence="1">
    <location>
        <begin position="383"/>
        <end position="397"/>
    </location>
</feature>
<dbReference type="PROSITE" id="PS51257">
    <property type="entry name" value="PROKAR_LIPOPROTEIN"/>
    <property type="match status" value="1"/>
</dbReference>
<gene>
    <name evidence="2" type="ORF">A3L09_01195</name>
</gene>
<dbReference type="InterPro" id="IPR027556">
    <property type="entry name" value="Heavy_Cys_CGP"/>
</dbReference>
<feature type="region of interest" description="Disordered" evidence="1">
    <location>
        <begin position="345"/>
        <end position="397"/>
    </location>
</feature>
<dbReference type="KEGG" id="tprf:A3L09_01195"/>
<dbReference type="NCBIfam" id="TIGR04292">
    <property type="entry name" value="heavy_Cys_CGP"/>
    <property type="match status" value="1"/>
</dbReference>
<dbReference type="EMBL" id="CP014862">
    <property type="protein sequence ID" value="ASJ01974.1"/>
    <property type="molecule type" value="Genomic_DNA"/>
</dbReference>
<evidence type="ECO:0000256" key="1">
    <source>
        <dbReference type="SAM" id="MobiDB-lite"/>
    </source>
</evidence>
<evidence type="ECO:0000313" key="3">
    <source>
        <dbReference type="Proteomes" id="UP000250179"/>
    </source>
</evidence>
<dbReference type="AlphaFoldDB" id="A0A2Z2MDD7"/>